<dbReference type="Pfam" id="PF13439">
    <property type="entry name" value="Glyco_transf_4"/>
    <property type="match status" value="1"/>
</dbReference>
<dbReference type="InterPro" id="IPR050194">
    <property type="entry name" value="Glycosyltransferase_grp1"/>
</dbReference>
<dbReference type="Gene3D" id="3.40.50.2000">
    <property type="entry name" value="Glycogen Phosphorylase B"/>
    <property type="match status" value="2"/>
</dbReference>
<evidence type="ECO:0000259" key="1">
    <source>
        <dbReference type="Pfam" id="PF00534"/>
    </source>
</evidence>
<protein>
    <submittedName>
        <fullName evidence="3">Glycosyltransferase</fullName>
    </submittedName>
</protein>
<dbReference type="InterPro" id="IPR001296">
    <property type="entry name" value="Glyco_trans_1"/>
</dbReference>
<evidence type="ECO:0000313" key="4">
    <source>
        <dbReference type="Proteomes" id="UP000635142"/>
    </source>
</evidence>
<organism evidence="3 4">
    <name type="scientific">Sulfitobacter aestuariivivens</name>
    <dbReference type="NCBI Taxonomy" id="2766981"/>
    <lineage>
        <taxon>Bacteria</taxon>
        <taxon>Pseudomonadati</taxon>
        <taxon>Pseudomonadota</taxon>
        <taxon>Alphaproteobacteria</taxon>
        <taxon>Rhodobacterales</taxon>
        <taxon>Roseobacteraceae</taxon>
        <taxon>Sulfitobacter</taxon>
    </lineage>
</organism>
<comment type="caution">
    <text evidence="3">The sequence shown here is derived from an EMBL/GenBank/DDBJ whole genome shotgun (WGS) entry which is preliminary data.</text>
</comment>
<keyword evidence="4" id="KW-1185">Reference proteome</keyword>
<feature type="domain" description="Glycosyltransferase subfamily 4-like N-terminal" evidence="2">
    <location>
        <begin position="18"/>
        <end position="214"/>
    </location>
</feature>
<dbReference type="InterPro" id="IPR028098">
    <property type="entry name" value="Glyco_trans_4-like_N"/>
</dbReference>
<proteinExistence type="predicted"/>
<gene>
    <name evidence="3" type="ORF">H9Q16_14530</name>
</gene>
<name>A0A927D7T2_9RHOB</name>
<dbReference type="RefSeq" id="WP_191076142.1">
    <property type="nucleotide sequence ID" value="NZ_JACTAG010000002.1"/>
</dbReference>
<accession>A0A927D7T2</accession>
<evidence type="ECO:0000313" key="3">
    <source>
        <dbReference type="EMBL" id="MBD3665147.1"/>
    </source>
</evidence>
<sequence>MTERHILLANVFFAPFSYGGATIVAEQVAQSLLRRGGYRITATSLCCRHDIAPYAVIKSEQQGITNYIINVPPGREYDLLYENPGVTRELTNLIEALKPDLVHAHCIQDMGTGILEAAAEAGVPSILSTHDFWWICDRQFMIRVDNTFCGQNPIRLETCRSCVEDFEKAKTRFDHLQSRGPLAEIITYPSEYARDLSASSGFAPDKGVVWENGVRQPAPDFFARQAARRAADPRLTFGFVGGPSHMKGWPLIRRAFAGLNRDDFKVQVVEGSLDGAWWAGHRFDDLPGEWGVHPRFSQEQMDDYYAQIDVLLFMSQWKETFGLAVREALARGIALIQTDSGGTTEHGTVPADKLIPIGSTAAPVQAQIEDALAEHPSPAAPQKVTNFDDQAAALDAMISKVLT</sequence>
<dbReference type="SUPFAM" id="SSF53756">
    <property type="entry name" value="UDP-Glycosyltransferase/glycogen phosphorylase"/>
    <property type="match status" value="1"/>
</dbReference>
<dbReference type="PANTHER" id="PTHR45947:SF13">
    <property type="entry name" value="TRANSFERASE"/>
    <property type="match status" value="1"/>
</dbReference>
<dbReference type="EMBL" id="JACTAG010000002">
    <property type="protein sequence ID" value="MBD3665147.1"/>
    <property type="molecule type" value="Genomic_DNA"/>
</dbReference>
<dbReference type="AlphaFoldDB" id="A0A927D7T2"/>
<dbReference type="GO" id="GO:0016757">
    <property type="term" value="F:glycosyltransferase activity"/>
    <property type="evidence" value="ECO:0007669"/>
    <property type="project" value="InterPro"/>
</dbReference>
<reference evidence="3" key="1">
    <citation type="submission" date="2020-08" db="EMBL/GenBank/DDBJ databases">
        <title>Sulfitobacter aestuariivivens sp. nov., isolated from a tidal flat.</title>
        <authorList>
            <person name="Park S."/>
            <person name="Yoon J.-H."/>
        </authorList>
    </citation>
    <scope>NUCLEOTIDE SEQUENCE</scope>
    <source>
        <strain evidence="3">TSTF-M16</strain>
    </source>
</reference>
<dbReference type="Proteomes" id="UP000635142">
    <property type="component" value="Unassembled WGS sequence"/>
</dbReference>
<dbReference type="Pfam" id="PF00534">
    <property type="entry name" value="Glycos_transf_1"/>
    <property type="match status" value="1"/>
</dbReference>
<evidence type="ECO:0000259" key="2">
    <source>
        <dbReference type="Pfam" id="PF13439"/>
    </source>
</evidence>
<dbReference type="PANTHER" id="PTHR45947">
    <property type="entry name" value="SULFOQUINOVOSYL TRANSFERASE SQD2"/>
    <property type="match status" value="1"/>
</dbReference>
<feature type="domain" description="Glycosyl transferase family 1" evidence="1">
    <location>
        <begin position="232"/>
        <end position="345"/>
    </location>
</feature>